<protein>
    <recommendedName>
        <fullName evidence="1">DUF7147 domain-containing protein</fullName>
    </recommendedName>
</protein>
<feature type="domain" description="DUF7147" evidence="1">
    <location>
        <begin position="1"/>
        <end position="125"/>
    </location>
</feature>
<dbReference type="EMBL" id="JAOPKZ010000004">
    <property type="protein sequence ID" value="MCU5745690.1"/>
    <property type="molecule type" value="Genomic_DNA"/>
</dbReference>
<evidence type="ECO:0000259" key="1">
    <source>
        <dbReference type="Pfam" id="PF23648"/>
    </source>
</evidence>
<dbReference type="RefSeq" id="WP_262855057.1">
    <property type="nucleotide sequence ID" value="NZ_JAOPKZ010000004.1"/>
</dbReference>
<keyword evidence="3" id="KW-1185">Reference proteome</keyword>
<gene>
    <name evidence="2" type="ORF">N9R04_03005</name>
</gene>
<dbReference type="Pfam" id="PF23648">
    <property type="entry name" value="DUF7147"/>
    <property type="match status" value="1"/>
</dbReference>
<accession>A0ABT2QNX8</accession>
<organism evidence="2 3">
    <name type="scientific">Staphylococcus marylandisciuri</name>
    <dbReference type="NCBI Taxonomy" id="2981529"/>
    <lineage>
        <taxon>Bacteria</taxon>
        <taxon>Bacillati</taxon>
        <taxon>Bacillota</taxon>
        <taxon>Bacilli</taxon>
        <taxon>Bacillales</taxon>
        <taxon>Staphylococcaceae</taxon>
        <taxon>Staphylococcus</taxon>
    </lineage>
</organism>
<sequence length="129" mass="15401">MKQSFIYLGNGLSDLFEFLTLIEYNHERTSKVVYFHTPLSHNRLTSVALIMKPTADNHFQAMYYMQDALRYPYPSSNKKFEFINKCAEKFNIPIKEVDVHPPESYHEQELYYNYLTSVLRLQNWIPPLQ</sequence>
<evidence type="ECO:0000313" key="2">
    <source>
        <dbReference type="EMBL" id="MCU5745690.1"/>
    </source>
</evidence>
<dbReference type="InterPro" id="IPR055571">
    <property type="entry name" value="DUF7147"/>
</dbReference>
<comment type="caution">
    <text evidence="2">The sequence shown here is derived from an EMBL/GenBank/DDBJ whole genome shotgun (WGS) entry which is preliminary data.</text>
</comment>
<name>A0ABT2QNX8_9STAP</name>
<reference evidence="2 3" key="1">
    <citation type="journal article" date="2023" name="Int. J. Syst. Evol. Microbiol.">
        <title>Streptococcus sciuri sp. nov., Staphylococcus marylandisciuri sp. nov. and Staphylococcus americanisciuri sp. nov., isolated from faeces of eastern grey squirrel (Sciurus carolinensis).</title>
        <authorList>
            <person name="Volokhov D.V."/>
            <person name="Zagorodnyaya T.A."/>
            <person name="Furtak V.A."/>
            <person name="Nattanmai G."/>
            <person name="Randall L."/>
            <person name="Jose S."/>
            <person name="Gao Y."/>
            <person name="Eisenberg T."/>
            <person name="Delmonte P."/>
            <person name="Blom J."/>
            <person name="Mitchell K.K."/>
        </authorList>
    </citation>
    <scope>NUCLEOTIDE SEQUENCE [LARGE SCALE GENOMIC DNA]</scope>
    <source>
        <strain evidence="2 3">SQ8-PEA</strain>
    </source>
</reference>
<dbReference type="Proteomes" id="UP001209553">
    <property type="component" value="Unassembled WGS sequence"/>
</dbReference>
<proteinExistence type="predicted"/>
<evidence type="ECO:0000313" key="3">
    <source>
        <dbReference type="Proteomes" id="UP001209553"/>
    </source>
</evidence>